<dbReference type="EMBL" id="JAODUO010002921">
    <property type="protein sequence ID" value="KAK2149694.1"/>
    <property type="molecule type" value="Genomic_DNA"/>
</dbReference>
<evidence type="ECO:0000313" key="2">
    <source>
        <dbReference type="EMBL" id="KAK2149694.1"/>
    </source>
</evidence>
<keyword evidence="3" id="KW-1185">Reference proteome</keyword>
<dbReference type="PROSITE" id="PS51257">
    <property type="entry name" value="PROKAR_LIPOPROTEIN"/>
    <property type="match status" value="1"/>
</dbReference>
<accession>A0AAD9N0G3</accession>
<organism evidence="2 3">
    <name type="scientific">Ridgeia piscesae</name>
    <name type="common">Tubeworm</name>
    <dbReference type="NCBI Taxonomy" id="27915"/>
    <lineage>
        <taxon>Eukaryota</taxon>
        <taxon>Metazoa</taxon>
        <taxon>Spiralia</taxon>
        <taxon>Lophotrochozoa</taxon>
        <taxon>Annelida</taxon>
        <taxon>Polychaeta</taxon>
        <taxon>Sedentaria</taxon>
        <taxon>Canalipalpata</taxon>
        <taxon>Sabellida</taxon>
        <taxon>Siboglinidae</taxon>
        <taxon>Ridgeia</taxon>
    </lineage>
</organism>
<proteinExistence type="predicted"/>
<protein>
    <submittedName>
        <fullName evidence="2">Uncharacterized protein</fullName>
    </submittedName>
</protein>
<dbReference type="AlphaFoldDB" id="A0AAD9N0G3"/>
<feature type="region of interest" description="Disordered" evidence="1">
    <location>
        <begin position="56"/>
        <end position="81"/>
    </location>
</feature>
<sequence length="81" mass="8829">MNREPMVSWQQTSLCLCLSLSVFLSACLSLSLSLSFYRSLSLCLSVCLGCRLGGVSESASVPPLRDEETDEQRTHGELATD</sequence>
<dbReference type="Proteomes" id="UP001209878">
    <property type="component" value="Unassembled WGS sequence"/>
</dbReference>
<name>A0AAD9N0G3_RIDPI</name>
<feature type="compositionally biased region" description="Basic and acidic residues" evidence="1">
    <location>
        <begin position="71"/>
        <end position="81"/>
    </location>
</feature>
<comment type="caution">
    <text evidence="2">The sequence shown here is derived from an EMBL/GenBank/DDBJ whole genome shotgun (WGS) entry which is preliminary data.</text>
</comment>
<evidence type="ECO:0000256" key="1">
    <source>
        <dbReference type="SAM" id="MobiDB-lite"/>
    </source>
</evidence>
<gene>
    <name evidence="2" type="ORF">NP493_2936g00003</name>
</gene>
<reference evidence="2" key="1">
    <citation type="journal article" date="2023" name="Mol. Biol. Evol.">
        <title>Third-Generation Sequencing Reveals the Adaptive Role of the Epigenome in Three Deep-Sea Polychaetes.</title>
        <authorList>
            <person name="Perez M."/>
            <person name="Aroh O."/>
            <person name="Sun Y."/>
            <person name="Lan Y."/>
            <person name="Juniper S.K."/>
            <person name="Young C.R."/>
            <person name="Angers B."/>
            <person name="Qian P.Y."/>
        </authorList>
    </citation>
    <scope>NUCLEOTIDE SEQUENCE</scope>
    <source>
        <strain evidence="2">R07B-5</strain>
    </source>
</reference>
<evidence type="ECO:0000313" key="3">
    <source>
        <dbReference type="Proteomes" id="UP001209878"/>
    </source>
</evidence>